<dbReference type="GO" id="GO:0016279">
    <property type="term" value="F:protein-lysine N-methyltransferase activity"/>
    <property type="evidence" value="ECO:0007669"/>
    <property type="project" value="TreeGrafter"/>
</dbReference>
<organism evidence="4 5">
    <name type="scientific">Tilletiaria anomala (strain ATCC 24038 / CBS 436.72 / UBC 951)</name>
    <dbReference type="NCBI Taxonomy" id="1037660"/>
    <lineage>
        <taxon>Eukaryota</taxon>
        <taxon>Fungi</taxon>
        <taxon>Dikarya</taxon>
        <taxon>Basidiomycota</taxon>
        <taxon>Ustilaginomycotina</taxon>
        <taxon>Exobasidiomycetes</taxon>
        <taxon>Georgefischeriales</taxon>
        <taxon>Tilletiariaceae</taxon>
        <taxon>Tilletiaria</taxon>
    </lineage>
</organism>
<dbReference type="HOGENOM" id="CLU_041939_2_1_1"/>
<keyword evidence="3" id="KW-0949">S-adenosyl-L-methionine</keyword>
<evidence type="ECO:0008006" key="6">
    <source>
        <dbReference type="Google" id="ProtNLM"/>
    </source>
</evidence>
<evidence type="ECO:0000256" key="2">
    <source>
        <dbReference type="ARBA" id="ARBA00022679"/>
    </source>
</evidence>
<proteinExistence type="predicted"/>
<dbReference type="EMBL" id="JMSN01000053">
    <property type="protein sequence ID" value="KDN44267.1"/>
    <property type="molecule type" value="Genomic_DNA"/>
</dbReference>
<dbReference type="GO" id="GO:0032259">
    <property type="term" value="P:methylation"/>
    <property type="evidence" value="ECO:0007669"/>
    <property type="project" value="UniProtKB-KW"/>
</dbReference>
<dbReference type="Proteomes" id="UP000027361">
    <property type="component" value="Unassembled WGS sequence"/>
</dbReference>
<evidence type="ECO:0000256" key="3">
    <source>
        <dbReference type="ARBA" id="ARBA00022691"/>
    </source>
</evidence>
<dbReference type="SUPFAM" id="SSF82199">
    <property type="entry name" value="SET domain"/>
    <property type="match status" value="1"/>
</dbReference>
<dbReference type="InParanoid" id="A0A066VR97"/>
<dbReference type="PANTHER" id="PTHR13271">
    <property type="entry name" value="UNCHARACTERIZED PUTATIVE METHYLTRANSFERASE"/>
    <property type="match status" value="1"/>
</dbReference>
<dbReference type="Gene3D" id="3.90.1410.10">
    <property type="entry name" value="set domain protein methyltransferase, domain 1"/>
    <property type="match status" value="1"/>
</dbReference>
<dbReference type="InterPro" id="IPR046341">
    <property type="entry name" value="SET_dom_sf"/>
</dbReference>
<evidence type="ECO:0000313" key="5">
    <source>
        <dbReference type="Proteomes" id="UP000027361"/>
    </source>
</evidence>
<dbReference type="InterPro" id="IPR050600">
    <property type="entry name" value="SETD3_SETD6_MTase"/>
</dbReference>
<dbReference type="AlphaFoldDB" id="A0A066VR97"/>
<sequence>MLGERWVEKFGRISVGFQAGRGLVLSENVVPGQRVMYLSPSSLLHSGTIKHILPTRLLPKHSSFRSLNNGSTSAMRNTSLIPMLLAIFRSTRRLMPHAMPTALNQLSPFLDTMPEEFGTVPLAWRRRVHLREQYSDIHRRLCQILPQRNAVQLEEVHEKYMGDYEQARTAFKRYRSELSESMQSSLHDWTEEDFLWGWLCVNSRCVFLPLGLEPHADNFTLAPMLDMANHTTDPTREFKVKWTLKNGLEMHAPERSVARKVQGGAPEVGYEQERWHGLCSGDEVFITYGAHGNATLLSEYGFVLLDSAGKTGDNPFTDVVLDAQIKRHIEQLRTPSEVHALLEEAGYWGSWTIQRAESEPAHPSWRTVTALRLLAVYDANFPNEARSTALPQATSLVQDIARWKKVVVGLLPHLTGSLELRAATLLGQLAAEAQVDLQRCILAADEMEAEGHQQGAISASIGSIRALAQEELQMLREVVARCSGDNLRKEGPPW</sequence>
<accession>A0A066VR97</accession>
<dbReference type="STRING" id="1037660.A0A066VR97"/>
<dbReference type="GeneID" id="25261545"/>
<keyword evidence="1" id="KW-0489">Methyltransferase</keyword>
<gene>
    <name evidence="4" type="ORF">K437DRAFT_140474</name>
</gene>
<dbReference type="RefSeq" id="XP_013242718.1">
    <property type="nucleotide sequence ID" value="XM_013387264.1"/>
</dbReference>
<evidence type="ECO:0000256" key="1">
    <source>
        <dbReference type="ARBA" id="ARBA00022603"/>
    </source>
</evidence>
<protein>
    <recommendedName>
        <fullName evidence="6">SET domain-containing protein</fullName>
    </recommendedName>
</protein>
<evidence type="ECO:0000313" key="4">
    <source>
        <dbReference type="EMBL" id="KDN44267.1"/>
    </source>
</evidence>
<name>A0A066VR97_TILAU</name>
<dbReference type="OrthoDB" id="341421at2759"/>
<comment type="caution">
    <text evidence="4">The sequence shown here is derived from an EMBL/GenBank/DDBJ whole genome shotgun (WGS) entry which is preliminary data.</text>
</comment>
<keyword evidence="5" id="KW-1185">Reference proteome</keyword>
<reference evidence="4 5" key="1">
    <citation type="submission" date="2014-05" db="EMBL/GenBank/DDBJ databases">
        <title>Draft genome sequence of a rare smut relative, Tilletiaria anomala UBC 951.</title>
        <authorList>
            <consortium name="DOE Joint Genome Institute"/>
            <person name="Toome M."/>
            <person name="Kuo A."/>
            <person name="Henrissat B."/>
            <person name="Lipzen A."/>
            <person name="Tritt A."/>
            <person name="Yoshinaga Y."/>
            <person name="Zane M."/>
            <person name="Barry K."/>
            <person name="Grigoriev I.V."/>
            <person name="Spatafora J.W."/>
            <person name="Aimea M.C."/>
        </authorList>
    </citation>
    <scope>NUCLEOTIDE SEQUENCE [LARGE SCALE GENOMIC DNA]</scope>
    <source>
        <strain evidence="4 5">UBC 951</strain>
    </source>
</reference>
<dbReference type="PANTHER" id="PTHR13271:SF47">
    <property type="entry name" value="ACTIN-HISTIDINE N-METHYLTRANSFERASE"/>
    <property type="match status" value="1"/>
</dbReference>
<keyword evidence="2" id="KW-0808">Transferase</keyword>